<evidence type="ECO:0000256" key="5">
    <source>
        <dbReference type="ARBA" id="ARBA00022989"/>
    </source>
</evidence>
<organism evidence="9 10">
    <name type="scientific">Agaribacter marinus</name>
    <dbReference type="NCBI Taxonomy" id="1431249"/>
    <lineage>
        <taxon>Bacteria</taxon>
        <taxon>Pseudomonadati</taxon>
        <taxon>Pseudomonadota</taxon>
        <taxon>Gammaproteobacteria</taxon>
        <taxon>Alteromonadales</taxon>
        <taxon>Alteromonadaceae</taxon>
        <taxon>Agaribacter</taxon>
    </lineage>
</organism>
<evidence type="ECO:0000313" key="9">
    <source>
        <dbReference type="EMBL" id="GLR69670.1"/>
    </source>
</evidence>
<name>A0AA37T137_9ALTE</name>
<evidence type="ECO:0000256" key="8">
    <source>
        <dbReference type="SAM" id="Phobius"/>
    </source>
</evidence>
<dbReference type="InterPro" id="IPR050183">
    <property type="entry name" value="DsbB"/>
</dbReference>
<evidence type="ECO:0008006" key="11">
    <source>
        <dbReference type="Google" id="ProtNLM"/>
    </source>
</evidence>
<keyword evidence="4" id="KW-0813">Transport</keyword>
<dbReference type="Proteomes" id="UP001156601">
    <property type="component" value="Unassembled WGS sequence"/>
</dbReference>
<evidence type="ECO:0000256" key="2">
    <source>
        <dbReference type="ARBA" id="ARBA00022475"/>
    </source>
</evidence>
<dbReference type="PANTHER" id="PTHR36570:SF2">
    <property type="entry name" value="DISULFIDE BOND FORMATION PROTEIN B"/>
    <property type="match status" value="1"/>
</dbReference>
<feature type="transmembrane region" description="Helical" evidence="8">
    <location>
        <begin position="96"/>
        <end position="117"/>
    </location>
</feature>
<protein>
    <recommendedName>
        <fullName evidence="11">Disulfide bond formation protein B</fullName>
    </recommendedName>
</protein>
<proteinExistence type="predicted"/>
<sequence>MVTLALSAGLPLIYMHIVTRLLSITVWLAASVWGLYVANSHVELIFFEGFFMPPCPIEPNFPSFMPLHNWLPAIFDATGECNDNRWQFLNMGMAEWMRIIFSGFALTASAVAISYIIRFRQVAK</sequence>
<keyword evidence="10" id="KW-1185">Reference proteome</keyword>
<dbReference type="Pfam" id="PF02600">
    <property type="entry name" value="DsbB"/>
    <property type="match status" value="1"/>
</dbReference>
<comment type="caution">
    <text evidence="9">The sequence shown here is derived from an EMBL/GenBank/DDBJ whole genome shotgun (WGS) entry which is preliminary data.</text>
</comment>
<dbReference type="SUPFAM" id="SSF158442">
    <property type="entry name" value="DsbB-like"/>
    <property type="match status" value="1"/>
</dbReference>
<evidence type="ECO:0000313" key="10">
    <source>
        <dbReference type="Proteomes" id="UP001156601"/>
    </source>
</evidence>
<dbReference type="Gene3D" id="1.20.1550.10">
    <property type="entry name" value="DsbB-like"/>
    <property type="match status" value="1"/>
</dbReference>
<evidence type="ECO:0000256" key="3">
    <source>
        <dbReference type="ARBA" id="ARBA00022692"/>
    </source>
</evidence>
<dbReference type="GO" id="GO:0015035">
    <property type="term" value="F:protein-disulfide reductase activity"/>
    <property type="evidence" value="ECO:0007669"/>
    <property type="project" value="InterPro"/>
</dbReference>
<dbReference type="InterPro" id="IPR023380">
    <property type="entry name" value="DsbB-like_sf"/>
</dbReference>
<keyword evidence="5 8" id="KW-1133">Transmembrane helix</keyword>
<dbReference type="InterPro" id="IPR003752">
    <property type="entry name" value="DiS_bond_form_DsbB/BdbC"/>
</dbReference>
<keyword evidence="6 8" id="KW-0472">Membrane</keyword>
<dbReference type="AlphaFoldDB" id="A0AA37T137"/>
<reference evidence="9" key="2">
    <citation type="submission" date="2023-01" db="EMBL/GenBank/DDBJ databases">
        <title>Draft genome sequence of Agaribacter marinus strain NBRC 110023.</title>
        <authorList>
            <person name="Sun Q."/>
            <person name="Mori K."/>
        </authorList>
    </citation>
    <scope>NUCLEOTIDE SEQUENCE</scope>
    <source>
        <strain evidence="9">NBRC 110023</strain>
    </source>
</reference>
<keyword evidence="4" id="KW-0249">Electron transport</keyword>
<evidence type="ECO:0000256" key="6">
    <source>
        <dbReference type="ARBA" id="ARBA00023136"/>
    </source>
</evidence>
<dbReference type="GO" id="GO:0006457">
    <property type="term" value="P:protein folding"/>
    <property type="evidence" value="ECO:0007669"/>
    <property type="project" value="InterPro"/>
</dbReference>
<comment type="subcellular location">
    <subcellularLocation>
        <location evidence="1">Cell membrane</location>
        <topology evidence="1">Multi-pass membrane protein</topology>
    </subcellularLocation>
</comment>
<dbReference type="PANTHER" id="PTHR36570">
    <property type="entry name" value="DISULFIDE BOND FORMATION PROTEIN B"/>
    <property type="match status" value="1"/>
</dbReference>
<dbReference type="GO" id="GO:0005886">
    <property type="term" value="C:plasma membrane"/>
    <property type="evidence" value="ECO:0007669"/>
    <property type="project" value="UniProtKB-SubCell"/>
</dbReference>
<accession>A0AA37T137</accession>
<dbReference type="EMBL" id="BSOT01000005">
    <property type="protein sequence ID" value="GLR69670.1"/>
    <property type="molecule type" value="Genomic_DNA"/>
</dbReference>
<evidence type="ECO:0000256" key="1">
    <source>
        <dbReference type="ARBA" id="ARBA00004651"/>
    </source>
</evidence>
<gene>
    <name evidence="9" type="ORF">GCM10007852_05780</name>
</gene>
<keyword evidence="3 8" id="KW-0812">Transmembrane</keyword>
<reference evidence="9" key="1">
    <citation type="journal article" date="2014" name="Int. J. Syst. Evol. Microbiol.">
        <title>Complete genome sequence of Corynebacterium casei LMG S-19264T (=DSM 44701T), isolated from a smear-ripened cheese.</title>
        <authorList>
            <consortium name="US DOE Joint Genome Institute (JGI-PGF)"/>
            <person name="Walter F."/>
            <person name="Albersmeier A."/>
            <person name="Kalinowski J."/>
            <person name="Ruckert C."/>
        </authorList>
    </citation>
    <scope>NUCLEOTIDE SEQUENCE</scope>
    <source>
        <strain evidence="9">NBRC 110023</strain>
    </source>
</reference>
<evidence type="ECO:0000256" key="4">
    <source>
        <dbReference type="ARBA" id="ARBA00022982"/>
    </source>
</evidence>
<evidence type="ECO:0000256" key="7">
    <source>
        <dbReference type="ARBA" id="ARBA00023284"/>
    </source>
</evidence>
<keyword evidence="2" id="KW-1003">Cell membrane</keyword>
<feature type="transmembrane region" description="Helical" evidence="8">
    <location>
        <begin position="12"/>
        <end position="36"/>
    </location>
</feature>
<keyword evidence="7" id="KW-0676">Redox-active center</keyword>